<comment type="caution">
    <text evidence="2">The sequence shown here is derived from an EMBL/GenBank/DDBJ whole genome shotgun (WGS) entry which is preliminary data.</text>
</comment>
<keyword evidence="1" id="KW-0472">Membrane</keyword>
<name>A0A1L8SZP7_9ENTE</name>
<feature type="transmembrane region" description="Helical" evidence="1">
    <location>
        <begin position="176"/>
        <end position="192"/>
    </location>
</feature>
<dbReference type="Proteomes" id="UP000183700">
    <property type="component" value="Unassembled WGS sequence"/>
</dbReference>
<keyword evidence="1" id="KW-0812">Transmembrane</keyword>
<feature type="transmembrane region" description="Helical" evidence="1">
    <location>
        <begin position="99"/>
        <end position="116"/>
    </location>
</feature>
<feature type="transmembrane region" description="Helical" evidence="1">
    <location>
        <begin position="122"/>
        <end position="142"/>
    </location>
</feature>
<organism evidence="2 3">
    <name type="scientific">Enterococcus devriesei</name>
    <dbReference type="NCBI Taxonomy" id="319970"/>
    <lineage>
        <taxon>Bacteria</taxon>
        <taxon>Bacillati</taxon>
        <taxon>Bacillota</taxon>
        <taxon>Bacilli</taxon>
        <taxon>Lactobacillales</taxon>
        <taxon>Enterococcaceae</taxon>
        <taxon>Enterococcus</taxon>
    </lineage>
</organism>
<evidence type="ECO:0000256" key="1">
    <source>
        <dbReference type="SAM" id="Phobius"/>
    </source>
</evidence>
<evidence type="ECO:0000313" key="2">
    <source>
        <dbReference type="EMBL" id="OJG37433.1"/>
    </source>
</evidence>
<feature type="transmembrane region" description="Helical" evidence="1">
    <location>
        <begin position="313"/>
        <end position="333"/>
    </location>
</feature>
<keyword evidence="3" id="KW-1185">Reference proteome</keyword>
<dbReference type="AlphaFoldDB" id="A0A1L8SZP7"/>
<dbReference type="OrthoDB" id="1821221at2"/>
<dbReference type="Pfam" id="PF19528">
    <property type="entry name" value="DUF6056"/>
    <property type="match status" value="1"/>
</dbReference>
<feature type="transmembrane region" description="Helical" evidence="1">
    <location>
        <begin position="253"/>
        <end position="272"/>
    </location>
</feature>
<accession>A0A1L8SZP7</accession>
<feature type="transmembrane region" description="Helical" evidence="1">
    <location>
        <begin position="284"/>
        <end position="301"/>
    </location>
</feature>
<protein>
    <submittedName>
        <fullName evidence="2">Uncharacterized protein</fullName>
    </submittedName>
</protein>
<dbReference type="InterPro" id="IPR045691">
    <property type="entry name" value="DUF6056"/>
</dbReference>
<feature type="transmembrane region" description="Helical" evidence="1">
    <location>
        <begin position="397"/>
        <end position="421"/>
    </location>
</feature>
<dbReference type="STRING" id="319970.RV00_GL000390"/>
<proteinExistence type="predicted"/>
<dbReference type="RefSeq" id="WP_071860921.1">
    <property type="nucleotide sequence ID" value="NZ_JBHLVS010000018.1"/>
</dbReference>
<evidence type="ECO:0000313" key="3">
    <source>
        <dbReference type="Proteomes" id="UP000183700"/>
    </source>
</evidence>
<reference evidence="2 3" key="1">
    <citation type="submission" date="2014-12" db="EMBL/GenBank/DDBJ databases">
        <title>Draft genome sequences of 29 type strains of Enterococci.</title>
        <authorList>
            <person name="Zhong Z."/>
            <person name="Sun Z."/>
            <person name="Liu W."/>
            <person name="Zhang W."/>
            <person name="Zhang H."/>
        </authorList>
    </citation>
    <scope>NUCLEOTIDE SEQUENCE [LARGE SCALE GENOMIC DNA]</scope>
    <source>
        <strain evidence="2 3">DSM 22802</strain>
    </source>
</reference>
<feature type="transmembrane region" description="Helical" evidence="1">
    <location>
        <begin position="199"/>
        <end position="221"/>
    </location>
</feature>
<feature type="transmembrane region" description="Helical" evidence="1">
    <location>
        <begin position="5"/>
        <end position="23"/>
    </location>
</feature>
<keyword evidence="1" id="KW-1133">Transmembrane helix</keyword>
<feature type="transmembrane region" description="Helical" evidence="1">
    <location>
        <begin position="364"/>
        <end position="385"/>
    </location>
</feature>
<sequence length="482" mass="56038">MRKSVVLRNLLVAVVLFGIFYMVPYNHDEWAWGTNEGIENLRNFFQGYNGRYFGDIISILITRSNLFKALVMTSSTIGVFLSIKRFYRTQVSNNQSRKIISLATLLLLLLVPTVLFRQIYGWPAAFVNFVPPVIFVVLYFTAMHETLINEDGKELSLLSGFFIVLGTQFFSENITIFMLILTFSVLIVERIMNKKNSNFFIGSFITALIGSIIMFANPAYLNAAQNTDGYKKIELSIGFIWNKIGSQMLPNMILNYKFLLIVFNLALLILFFKKVNNLSIINKIVTAFVMMYTIYGVFFYGQMNFTFRYDNSIINLFSIAYFICLLWIISSVFSKKELLFNIVLFLSVPLSAAPLIIAEPIGARSFYLTYCLWLLYTGTLYFRLFENIKFENRVYKLLKYLLRIAIGSILVFYFFIFAYMYRVQIQREKIISDSVKSGNTEIVLPLLPNENYTWKTSTGPDNWLNRFKKFYDIPEDKHVTFK</sequence>
<dbReference type="EMBL" id="JXKM01000001">
    <property type="protein sequence ID" value="OJG37433.1"/>
    <property type="molecule type" value="Genomic_DNA"/>
</dbReference>
<gene>
    <name evidence="2" type="ORF">RV00_GL000390</name>
</gene>
<feature type="transmembrane region" description="Helical" evidence="1">
    <location>
        <begin position="338"/>
        <end position="358"/>
    </location>
</feature>